<reference evidence="1 2" key="1">
    <citation type="submission" date="2019-03" db="EMBL/GenBank/DDBJ databases">
        <authorList>
            <person name="He R.-H."/>
        </authorList>
    </citation>
    <scope>NUCLEOTIDE SEQUENCE [LARGE SCALE GENOMIC DNA]</scope>
    <source>
        <strain evidence="2">SH 714</strain>
    </source>
</reference>
<sequence length="140" mass="16590">MVRSEFDYNQGQMADILGVSKKTLVQIEKGRQIASWPVVVTFACIFRDSMIIQQELGEQDVVHFIQVFARKNIDLQKEGKVQNNTWWKTIDEQNSYILQRNVISHYFRIVDQFGYRLFSSFYKKSAVRQFNEIVKNKKDD</sequence>
<organism evidence="1 2">
    <name type="scientific">Filobacillus milosensis</name>
    <dbReference type="NCBI Taxonomy" id="94137"/>
    <lineage>
        <taxon>Bacteria</taxon>
        <taxon>Bacillati</taxon>
        <taxon>Bacillota</taxon>
        <taxon>Bacilli</taxon>
        <taxon>Bacillales</taxon>
        <taxon>Bacillaceae</taxon>
        <taxon>Filobacillus</taxon>
    </lineage>
</organism>
<dbReference type="CDD" id="cd00093">
    <property type="entry name" value="HTH_XRE"/>
    <property type="match status" value="1"/>
</dbReference>
<evidence type="ECO:0000313" key="2">
    <source>
        <dbReference type="Proteomes" id="UP000297975"/>
    </source>
</evidence>
<evidence type="ECO:0000313" key="1">
    <source>
        <dbReference type="EMBL" id="TFB23941.1"/>
    </source>
</evidence>
<dbReference type="Proteomes" id="UP000297975">
    <property type="component" value="Unassembled WGS sequence"/>
</dbReference>
<dbReference type="InterPro" id="IPR001387">
    <property type="entry name" value="Cro/C1-type_HTH"/>
</dbReference>
<comment type="caution">
    <text evidence="1">The sequence shown here is derived from an EMBL/GenBank/DDBJ whole genome shotgun (WGS) entry which is preliminary data.</text>
</comment>
<dbReference type="SUPFAM" id="SSF47413">
    <property type="entry name" value="lambda repressor-like DNA-binding domains"/>
    <property type="match status" value="1"/>
</dbReference>
<dbReference type="Gene3D" id="1.10.260.40">
    <property type="entry name" value="lambda repressor-like DNA-binding domains"/>
    <property type="match status" value="1"/>
</dbReference>
<dbReference type="InterPro" id="IPR010982">
    <property type="entry name" value="Lambda_DNA-bd_dom_sf"/>
</dbReference>
<dbReference type="EMBL" id="SOPW01000003">
    <property type="protein sequence ID" value="TFB23941.1"/>
    <property type="molecule type" value="Genomic_DNA"/>
</dbReference>
<accession>A0A4Y8ITA8</accession>
<protein>
    <submittedName>
        <fullName evidence="1">Transcriptional regulator</fullName>
    </submittedName>
</protein>
<keyword evidence="2" id="KW-1185">Reference proteome</keyword>
<dbReference type="AlphaFoldDB" id="A0A4Y8ITA8"/>
<proteinExistence type="predicted"/>
<dbReference type="GO" id="GO:0003677">
    <property type="term" value="F:DNA binding"/>
    <property type="evidence" value="ECO:0007669"/>
    <property type="project" value="InterPro"/>
</dbReference>
<dbReference type="OrthoDB" id="1796720at2"/>
<gene>
    <name evidence="1" type="ORF">E3U55_03765</name>
</gene>
<name>A0A4Y8ITA8_9BACI</name>